<dbReference type="GO" id="GO:0003723">
    <property type="term" value="F:RNA binding"/>
    <property type="evidence" value="ECO:0007669"/>
    <property type="project" value="UniProtKB-UniRule"/>
</dbReference>
<dbReference type="SMART" id="SM00360">
    <property type="entry name" value="RRM"/>
    <property type="match status" value="1"/>
</dbReference>
<dbReference type="SUPFAM" id="SSF54928">
    <property type="entry name" value="RNA-binding domain, RBD"/>
    <property type="match status" value="1"/>
</dbReference>
<feature type="domain" description="RRM" evidence="3">
    <location>
        <begin position="7"/>
        <end position="85"/>
    </location>
</feature>
<feature type="compositionally biased region" description="Basic residues" evidence="2">
    <location>
        <begin position="107"/>
        <end position="123"/>
    </location>
</feature>
<dbReference type="Proteomes" id="UP001140074">
    <property type="component" value="Unassembled WGS sequence"/>
</dbReference>
<keyword evidence="5" id="KW-1185">Reference proteome</keyword>
<evidence type="ECO:0000256" key="1">
    <source>
        <dbReference type="PROSITE-ProRule" id="PRU00176"/>
    </source>
</evidence>
<accession>A0A9W8IJ91</accession>
<dbReference type="InterPro" id="IPR012677">
    <property type="entry name" value="Nucleotide-bd_a/b_plait_sf"/>
</dbReference>
<keyword evidence="1" id="KW-0694">RNA-binding</keyword>
<evidence type="ECO:0000256" key="2">
    <source>
        <dbReference type="SAM" id="MobiDB-lite"/>
    </source>
</evidence>
<sequence length="256" mass="29057">MPRDCTCSLHVSRIGKAVKVSDLKAVFEEFGKIKDVYIPLDFYTKESRGFGYVEFYEREDAEAAYDRRRDILVLRKPVTVEFARGQRKSSREMRVNDGRRSPSPVRRSSRSRRRSYSRNRRRSPSYSRSRSRSQSYSRSRSASRSPVRRSKGKGKGKGKSSGGRGRRSRRSRSYSRSRSRSRSQSRSPSRSPSPGPSRNKHRNRSPARSRSGTRTPSPRRRTFDEGSTGGVEDGEEVATTGFEQGASGMDVSPGQN</sequence>
<feature type="compositionally biased region" description="Low complexity" evidence="2">
    <location>
        <begin position="124"/>
        <end position="145"/>
    </location>
</feature>
<evidence type="ECO:0000313" key="5">
    <source>
        <dbReference type="Proteomes" id="UP001140074"/>
    </source>
</evidence>
<dbReference type="InterPro" id="IPR035979">
    <property type="entry name" value="RBD_domain_sf"/>
</dbReference>
<evidence type="ECO:0000259" key="3">
    <source>
        <dbReference type="PROSITE" id="PS50102"/>
    </source>
</evidence>
<dbReference type="PANTHER" id="PTHR48034">
    <property type="entry name" value="TRANSFORMER-2 SEX-DETERMINING PROTEIN-RELATED"/>
    <property type="match status" value="1"/>
</dbReference>
<dbReference type="Pfam" id="PF00076">
    <property type="entry name" value="RRM_1"/>
    <property type="match status" value="1"/>
</dbReference>
<comment type="caution">
    <text evidence="4">The sequence shown here is derived from an EMBL/GenBank/DDBJ whole genome shotgun (WGS) entry which is preliminary data.</text>
</comment>
<feature type="region of interest" description="Disordered" evidence="2">
    <location>
        <begin position="84"/>
        <end position="256"/>
    </location>
</feature>
<organism evidence="4 5">
    <name type="scientific">Coemansia aciculifera</name>
    <dbReference type="NCBI Taxonomy" id="417176"/>
    <lineage>
        <taxon>Eukaryota</taxon>
        <taxon>Fungi</taxon>
        <taxon>Fungi incertae sedis</taxon>
        <taxon>Zoopagomycota</taxon>
        <taxon>Kickxellomycotina</taxon>
        <taxon>Kickxellomycetes</taxon>
        <taxon>Kickxellales</taxon>
        <taxon>Kickxellaceae</taxon>
        <taxon>Coemansia</taxon>
    </lineage>
</organism>
<dbReference type="PROSITE" id="PS50102">
    <property type="entry name" value="RRM"/>
    <property type="match status" value="1"/>
</dbReference>
<proteinExistence type="predicted"/>
<evidence type="ECO:0000313" key="4">
    <source>
        <dbReference type="EMBL" id="KAJ2865278.1"/>
    </source>
</evidence>
<feature type="compositionally biased region" description="Basic and acidic residues" evidence="2">
    <location>
        <begin position="89"/>
        <end position="100"/>
    </location>
</feature>
<feature type="compositionally biased region" description="Basic residues" evidence="2">
    <location>
        <begin position="146"/>
        <end position="183"/>
    </location>
</feature>
<dbReference type="EMBL" id="JANBUY010000064">
    <property type="protein sequence ID" value="KAJ2865278.1"/>
    <property type="molecule type" value="Genomic_DNA"/>
</dbReference>
<dbReference type="AlphaFoldDB" id="A0A9W8IJ91"/>
<name>A0A9W8IJ91_9FUNG</name>
<dbReference type="Gene3D" id="3.30.70.330">
    <property type="match status" value="1"/>
</dbReference>
<dbReference type="InterPro" id="IPR000504">
    <property type="entry name" value="RRM_dom"/>
</dbReference>
<feature type="compositionally biased region" description="Basic residues" evidence="2">
    <location>
        <begin position="198"/>
        <end position="207"/>
    </location>
</feature>
<protein>
    <recommendedName>
        <fullName evidence="3">RRM domain-containing protein</fullName>
    </recommendedName>
</protein>
<reference evidence="4" key="1">
    <citation type="submission" date="2022-07" db="EMBL/GenBank/DDBJ databases">
        <title>Phylogenomic reconstructions and comparative analyses of Kickxellomycotina fungi.</title>
        <authorList>
            <person name="Reynolds N.K."/>
            <person name="Stajich J.E."/>
            <person name="Barry K."/>
            <person name="Grigoriev I.V."/>
            <person name="Crous P."/>
            <person name="Smith M.E."/>
        </authorList>
    </citation>
    <scope>NUCLEOTIDE SEQUENCE</scope>
    <source>
        <strain evidence="4">RSA 476</strain>
    </source>
</reference>
<gene>
    <name evidence="4" type="ORF">GGH94_002354</name>
</gene>
<dbReference type="InterPro" id="IPR050441">
    <property type="entry name" value="RBM"/>
</dbReference>